<sequence length="45" mass="4970">MRGSRCATFSNSHAVHWRDIFLAHGQMGAPVRTPRPAALTCQPVH</sequence>
<protein>
    <submittedName>
        <fullName evidence="1">Uncharacterized protein</fullName>
    </submittedName>
</protein>
<dbReference type="AlphaFoldDB" id="A0AAC8TD39"/>
<dbReference type="Proteomes" id="UP000035579">
    <property type="component" value="Chromosome"/>
</dbReference>
<name>A0AAC8TD39_9BACT</name>
<gene>
    <name evidence="1" type="ORF">AA314_01702</name>
</gene>
<dbReference type="EMBL" id="CP011509">
    <property type="protein sequence ID" value="AKJ00076.1"/>
    <property type="molecule type" value="Genomic_DNA"/>
</dbReference>
<reference evidence="1 2" key="1">
    <citation type="submission" date="2015-05" db="EMBL/GenBank/DDBJ databases">
        <title>Genome assembly of Archangium gephyra DSM 2261.</title>
        <authorList>
            <person name="Sharma G."/>
            <person name="Subramanian S."/>
        </authorList>
    </citation>
    <scope>NUCLEOTIDE SEQUENCE [LARGE SCALE GENOMIC DNA]</scope>
    <source>
        <strain evidence="1 2">DSM 2261</strain>
    </source>
</reference>
<proteinExistence type="predicted"/>
<evidence type="ECO:0000313" key="2">
    <source>
        <dbReference type="Proteomes" id="UP000035579"/>
    </source>
</evidence>
<organism evidence="1 2">
    <name type="scientific">Archangium gephyra</name>
    <dbReference type="NCBI Taxonomy" id="48"/>
    <lineage>
        <taxon>Bacteria</taxon>
        <taxon>Pseudomonadati</taxon>
        <taxon>Myxococcota</taxon>
        <taxon>Myxococcia</taxon>
        <taxon>Myxococcales</taxon>
        <taxon>Cystobacterineae</taxon>
        <taxon>Archangiaceae</taxon>
        <taxon>Archangium</taxon>
    </lineage>
</organism>
<dbReference type="KEGG" id="age:AA314_01702"/>
<evidence type="ECO:0000313" key="1">
    <source>
        <dbReference type="EMBL" id="AKJ00076.1"/>
    </source>
</evidence>
<accession>A0AAC8TD39</accession>